<organism evidence="2 3">
    <name type="scientific">Zasmidium cellare</name>
    <name type="common">Wine cellar mold</name>
    <name type="synonym">Racodium cellare</name>
    <dbReference type="NCBI Taxonomy" id="395010"/>
    <lineage>
        <taxon>Eukaryota</taxon>
        <taxon>Fungi</taxon>
        <taxon>Dikarya</taxon>
        <taxon>Ascomycota</taxon>
        <taxon>Pezizomycotina</taxon>
        <taxon>Dothideomycetes</taxon>
        <taxon>Dothideomycetidae</taxon>
        <taxon>Mycosphaerellales</taxon>
        <taxon>Mycosphaerellaceae</taxon>
        <taxon>Zasmidium</taxon>
    </lineage>
</organism>
<evidence type="ECO:0000313" key="2">
    <source>
        <dbReference type="EMBL" id="KAK4497702.1"/>
    </source>
</evidence>
<proteinExistence type="predicted"/>
<name>A0ABR0E8D9_ZASCE</name>
<feature type="compositionally biased region" description="Acidic residues" evidence="1">
    <location>
        <begin position="108"/>
        <end position="117"/>
    </location>
</feature>
<comment type="caution">
    <text evidence="2">The sequence shown here is derived from an EMBL/GenBank/DDBJ whole genome shotgun (WGS) entry which is preliminary data.</text>
</comment>
<evidence type="ECO:0000256" key="1">
    <source>
        <dbReference type="SAM" id="MobiDB-lite"/>
    </source>
</evidence>
<feature type="compositionally biased region" description="Low complexity" evidence="1">
    <location>
        <begin position="49"/>
        <end position="70"/>
    </location>
</feature>
<keyword evidence="3" id="KW-1185">Reference proteome</keyword>
<evidence type="ECO:0000313" key="3">
    <source>
        <dbReference type="Proteomes" id="UP001305779"/>
    </source>
</evidence>
<reference evidence="2 3" key="1">
    <citation type="journal article" date="2023" name="G3 (Bethesda)">
        <title>A chromosome-level genome assembly of Zasmidium syzygii isolated from banana leaves.</title>
        <authorList>
            <person name="van Westerhoven A.C."/>
            <person name="Mehrabi R."/>
            <person name="Talebi R."/>
            <person name="Steentjes M.B.F."/>
            <person name="Corcolon B."/>
            <person name="Chong P.A."/>
            <person name="Kema G.H.J."/>
            <person name="Seidl M.F."/>
        </authorList>
    </citation>
    <scope>NUCLEOTIDE SEQUENCE [LARGE SCALE GENOMIC DNA]</scope>
    <source>
        <strain evidence="2 3">P124</strain>
    </source>
</reference>
<gene>
    <name evidence="2" type="ORF">PRZ48_010355</name>
</gene>
<dbReference type="EMBL" id="JAXOVC010000008">
    <property type="protein sequence ID" value="KAK4497702.1"/>
    <property type="molecule type" value="Genomic_DNA"/>
</dbReference>
<feature type="compositionally biased region" description="Low complexity" evidence="1">
    <location>
        <begin position="78"/>
        <end position="107"/>
    </location>
</feature>
<dbReference type="Proteomes" id="UP001305779">
    <property type="component" value="Unassembled WGS sequence"/>
</dbReference>
<protein>
    <submittedName>
        <fullName evidence="2">Uncharacterized protein</fullName>
    </submittedName>
</protein>
<sequence length="201" mass="22663">MPALYRPTVRSQSPERAVMLQRYLALHTQQNTVRRRISESSSPSPPLSPKSMRASPEMSSSEPSSASPSPTLEGTRFPQLSPPAYALPQPAAPRTRTRSSRPSIAPIPEDDSLDEFEAPSPSEERKLYSINHEIKTTLTDLLNCDAVRNDTKMRLWIQSRLMDAERELKKQRRCRQRMASLPTPTIVLTPVDIEDDRRGSV</sequence>
<accession>A0ABR0E8D9</accession>
<feature type="region of interest" description="Disordered" evidence="1">
    <location>
        <begin position="28"/>
        <end position="123"/>
    </location>
</feature>